<keyword evidence="2" id="KW-1185">Reference proteome</keyword>
<gene>
    <name evidence="1" type="ORF">KUCAC02_021021</name>
</gene>
<reference evidence="1" key="1">
    <citation type="submission" date="2022-05" db="EMBL/GenBank/DDBJ databases">
        <title>Chromosome-level genome of Chaenocephalus aceratus.</title>
        <authorList>
            <person name="Park H."/>
        </authorList>
    </citation>
    <scope>NUCLEOTIDE SEQUENCE</scope>
    <source>
        <strain evidence="1">KU_202001</strain>
    </source>
</reference>
<accession>A0ACB9XG04</accession>
<proteinExistence type="predicted"/>
<evidence type="ECO:0000313" key="1">
    <source>
        <dbReference type="EMBL" id="KAI4825335.1"/>
    </source>
</evidence>
<feature type="non-terminal residue" evidence="1">
    <location>
        <position position="1"/>
    </location>
</feature>
<evidence type="ECO:0000313" key="2">
    <source>
        <dbReference type="Proteomes" id="UP001057452"/>
    </source>
</evidence>
<organism evidence="1 2">
    <name type="scientific">Chaenocephalus aceratus</name>
    <name type="common">Blackfin icefish</name>
    <name type="synonym">Chaenichthys aceratus</name>
    <dbReference type="NCBI Taxonomy" id="36190"/>
    <lineage>
        <taxon>Eukaryota</taxon>
        <taxon>Metazoa</taxon>
        <taxon>Chordata</taxon>
        <taxon>Craniata</taxon>
        <taxon>Vertebrata</taxon>
        <taxon>Euteleostomi</taxon>
        <taxon>Actinopterygii</taxon>
        <taxon>Neopterygii</taxon>
        <taxon>Teleostei</taxon>
        <taxon>Neoteleostei</taxon>
        <taxon>Acanthomorphata</taxon>
        <taxon>Eupercaria</taxon>
        <taxon>Perciformes</taxon>
        <taxon>Notothenioidei</taxon>
        <taxon>Channichthyidae</taxon>
        <taxon>Chaenocephalus</taxon>
    </lineage>
</organism>
<sequence length="211" mass="22041">ADKEPICLIDLWRVSLCGSDCNIAVIPQELQGATLQTREKWMERAGVFEKENLVIMKERGVVWSELLPYSRDIHLVTPYISADSLLLEPRGKGASLETDTHHPGFPLMAGQGATESSGVVSECISGGGGGGGGGGCSEGEEGECCLPAPGMCSQLAGKDVSGASSGVLALFPELRPSAFIHGLVLRAFSSSIVPQGLSKGFMPLTCAKYSG</sequence>
<name>A0ACB9XG04_CHAAC</name>
<dbReference type="Proteomes" id="UP001057452">
    <property type="component" value="Chromosome 6"/>
</dbReference>
<comment type="caution">
    <text evidence="1">The sequence shown here is derived from an EMBL/GenBank/DDBJ whole genome shotgun (WGS) entry which is preliminary data.</text>
</comment>
<protein>
    <submittedName>
        <fullName evidence="1">Uncharacterized protein</fullName>
    </submittedName>
</protein>
<dbReference type="EMBL" id="CM043790">
    <property type="protein sequence ID" value="KAI4825335.1"/>
    <property type="molecule type" value="Genomic_DNA"/>
</dbReference>